<dbReference type="Pfam" id="PF01494">
    <property type="entry name" value="FAD_binding_3"/>
    <property type="match status" value="1"/>
</dbReference>
<dbReference type="Gene3D" id="3.50.50.60">
    <property type="entry name" value="FAD/NAD(P)-binding domain"/>
    <property type="match status" value="1"/>
</dbReference>
<dbReference type="GO" id="GO:0008688">
    <property type="term" value="F:3-(3-hydroxyphenyl)propionate hydroxylase activity"/>
    <property type="evidence" value="ECO:0007669"/>
    <property type="project" value="TreeGrafter"/>
</dbReference>
<dbReference type="PANTHER" id="PTHR43476">
    <property type="entry name" value="3-(3-HYDROXY-PHENYL)PROPIONATE/3-HYDROXYCINNAMIC ACID HYDROXYLASE"/>
    <property type="match status" value="1"/>
</dbReference>
<protein>
    <submittedName>
        <fullName evidence="3">Oxidoreductase</fullName>
    </submittedName>
</protein>
<proteinExistence type="predicted"/>
<dbReference type="Gene3D" id="3.30.70.2450">
    <property type="match status" value="1"/>
</dbReference>
<reference evidence="3" key="1">
    <citation type="submission" date="2022-12" db="EMBL/GenBank/DDBJ databases">
        <title>Reference genome sequencing for broad-spectrum identification of bacterial and archaeal isolates by mass spectrometry.</title>
        <authorList>
            <person name="Sekiguchi Y."/>
            <person name="Tourlousse D.M."/>
        </authorList>
    </citation>
    <scope>NUCLEOTIDE SEQUENCE</scope>
    <source>
        <strain evidence="3">14</strain>
    </source>
</reference>
<dbReference type="RefSeq" id="WP_281883909.1">
    <property type="nucleotide sequence ID" value="NZ_BSDP01000001.1"/>
</dbReference>
<dbReference type="EMBL" id="BSDP01000001">
    <property type="protein sequence ID" value="GLI27399.1"/>
    <property type="molecule type" value="Genomic_DNA"/>
</dbReference>
<dbReference type="AlphaFoldDB" id="A0A9W6CY22"/>
<dbReference type="GO" id="GO:0019622">
    <property type="term" value="P:3-(3-hydroxy)phenylpropionate catabolic process"/>
    <property type="evidence" value="ECO:0007669"/>
    <property type="project" value="TreeGrafter"/>
</dbReference>
<evidence type="ECO:0000313" key="4">
    <source>
        <dbReference type="Proteomes" id="UP001144396"/>
    </source>
</evidence>
<keyword evidence="1" id="KW-0560">Oxidoreductase</keyword>
<comment type="caution">
    <text evidence="3">The sequence shown here is derived from an EMBL/GenBank/DDBJ whole genome shotgun (WGS) entry which is preliminary data.</text>
</comment>
<dbReference type="InterPro" id="IPR050631">
    <property type="entry name" value="PheA/TfdB_FAD_monoxygenase"/>
</dbReference>
<name>A0A9W6CY22_9MICO</name>
<dbReference type="InterPro" id="IPR002938">
    <property type="entry name" value="FAD-bd"/>
</dbReference>
<feature type="domain" description="FAD-binding" evidence="2">
    <location>
        <begin position="14"/>
        <end position="358"/>
    </location>
</feature>
<evidence type="ECO:0000259" key="2">
    <source>
        <dbReference type="Pfam" id="PF01494"/>
    </source>
</evidence>
<evidence type="ECO:0000313" key="3">
    <source>
        <dbReference type="EMBL" id="GLI27399.1"/>
    </source>
</evidence>
<sequence length="402" mass="41802">MGAALTPEDAARTLDVAIVGGGPVGLLLACLLAQRGLPVEVFEQRAAPAPLSRAIGVHPPGLRALDAVGVGEAARRAGVAIHDGRVTCRGRVLGALDFAEADPGLPYVLALPQAETERLLVERLAELRPGALHPGARVSAIRQHDELVEFAVGRGGSDAAATTRTARYVVGADGVRSGVRAEAGIAWRSRRGRAEYVMGDVPDRTDAPGSALLHFEPDGVVESFPLPGGMRRWVAITAWGASGAGPRGGRSPEASAALIGTVAARTGARIGDHVPDARAFTARQHLAERLVAGRVVLVGDAAHEVSPIGGQGMNLGWLDALHLDRALAAALASGSRDGAALDGYERARRRSARRAIRQAGFNMTMGAPAHGVRLAARNAAVRLLAAGPFRRRLARAFTMRGL</sequence>
<dbReference type="PANTHER" id="PTHR43476:SF3">
    <property type="entry name" value="FAD-BINDING MONOOXYGENASE"/>
    <property type="match status" value="1"/>
</dbReference>
<gene>
    <name evidence="3" type="ORF">ARHIZOSPH14_16410</name>
</gene>
<dbReference type="Proteomes" id="UP001144396">
    <property type="component" value="Unassembled WGS sequence"/>
</dbReference>
<organism evidence="3 4">
    <name type="scientific">Agromyces rhizosphaerae</name>
    <dbReference type="NCBI Taxonomy" id="88374"/>
    <lineage>
        <taxon>Bacteria</taxon>
        <taxon>Bacillati</taxon>
        <taxon>Actinomycetota</taxon>
        <taxon>Actinomycetes</taxon>
        <taxon>Micrococcales</taxon>
        <taxon>Microbacteriaceae</taxon>
        <taxon>Agromyces</taxon>
    </lineage>
</organism>
<dbReference type="InterPro" id="IPR036188">
    <property type="entry name" value="FAD/NAD-bd_sf"/>
</dbReference>
<dbReference type="PRINTS" id="PR00420">
    <property type="entry name" value="RNGMNOXGNASE"/>
</dbReference>
<evidence type="ECO:0000256" key="1">
    <source>
        <dbReference type="ARBA" id="ARBA00023002"/>
    </source>
</evidence>
<dbReference type="SUPFAM" id="SSF51905">
    <property type="entry name" value="FAD/NAD(P)-binding domain"/>
    <property type="match status" value="1"/>
</dbReference>
<dbReference type="GO" id="GO:0071949">
    <property type="term" value="F:FAD binding"/>
    <property type="evidence" value="ECO:0007669"/>
    <property type="project" value="InterPro"/>
</dbReference>
<accession>A0A9W6CY22</accession>
<keyword evidence="4" id="KW-1185">Reference proteome</keyword>